<evidence type="ECO:0000313" key="2">
    <source>
        <dbReference type="EMBL" id="KAG2281494.1"/>
    </source>
</evidence>
<evidence type="ECO:0000256" key="1">
    <source>
        <dbReference type="SAM" id="MobiDB-lite"/>
    </source>
</evidence>
<feature type="compositionally biased region" description="Basic and acidic residues" evidence="1">
    <location>
        <begin position="46"/>
        <end position="59"/>
    </location>
</feature>
<feature type="compositionally biased region" description="Polar residues" evidence="1">
    <location>
        <begin position="1"/>
        <end position="15"/>
    </location>
</feature>
<accession>A0A8X7R2U5</accession>
<name>A0A8X7R2U5_BRACI</name>
<gene>
    <name evidence="2" type="ORF">Bca52824_052714</name>
</gene>
<comment type="caution">
    <text evidence="2">The sequence shown here is derived from an EMBL/GenBank/DDBJ whole genome shotgun (WGS) entry which is preliminary data.</text>
</comment>
<feature type="region of interest" description="Disordered" evidence="1">
    <location>
        <begin position="1"/>
        <end position="72"/>
    </location>
</feature>
<protein>
    <submittedName>
        <fullName evidence="2">Uncharacterized protein</fullName>
    </submittedName>
</protein>
<sequence>MKGSTTFKSRSQRLNRNLIKGPTPYGYKWKRSLAQGGGSSMTGRSGENESKVAQVDKEKTKKKSSRRRNQKLYGFKKDSRCCISSFSGSENATGSDEIEAVTRFLF</sequence>
<reference evidence="2 3" key="1">
    <citation type="submission" date="2020-02" db="EMBL/GenBank/DDBJ databases">
        <authorList>
            <person name="Ma Q."/>
            <person name="Huang Y."/>
            <person name="Song X."/>
            <person name="Pei D."/>
        </authorList>
    </citation>
    <scope>NUCLEOTIDE SEQUENCE [LARGE SCALE GENOMIC DNA]</scope>
    <source>
        <strain evidence="2">Sxm20200214</strain>
        <tissue evidence="2">Leaf</tissue>
    </source>
</reference>
<dbReference type="Proteomes" id="UP000886595">
    <property type="component" value="Unassembled WGS sequence"/>
</dbReference>
<dbReference type="EMBL" id="JAAMPC010000011">
    <property type="protein sequence ID" value="KAG2281494.1"/>
    <property type="molecule type" value="Genomic_DNA"/>
</dbReference>
<proteinExistence type="predicted"/>
<keyword evidence="3" id="KW-1185">Reference proteome</keyword>
<feature type="compositionally biased region" description="Basic residues" evidence="1">
    <location>
        <begin position="60"/>
        <end position="70"/>
    </location>
</feature>
<evidence type="ECO:0000313" key="3">
    <source>
        <dbReference type="Proteomes" id="UP000886595"/>
    </source>
</evidence>
<dbReference type="AlphaFoldDB" id="A0A8X7R2U5"/>
<organism evidence="2 3">
    <name type="scientific">Brassica carinata</name>
    <name type="common">Ethiopian mustard</name>
    <name type="synonym">Abyssinian cabbage</name>
    <dbReference type="NCBI Taxonomy" id="52824"/>
    <lineage>
        <taxon>Eukaryota</taxon>
        <taxon>Viridiplantae</taxon>
        <taxon>Streptophyta</taxon>
        <taxon>Embryophyta</taxon>
        <taxon>Tracheophyta</taxon>
        <taxon>Spermatophyta</taxon>
        <taxon>Magnoliopsida</taxon>
        <taxon>eudicotyledons</taxon>
        <taxon>Gunneridae</taxon>
        <taxon>Pentapetalae</taxon>
        <taxon>rosids</taxon>
        <taxon>malvids</taxon>
        <taxon>Brassicales</taxon>
        <taxon>Brassicaceae</taxon>
        <taxon>Brassiceae</taxon>
        <taxon>Brassica</taxon>
    </lineage>
</organism>
<dbReference type="OrthoDB" id="10513528at2759"/>